<dbReference type="NCBIfam" id="TIGR00087">
    <property type="entry name" value="surE"/>
    <property type="match status" value="1"/>
</dbReference>
<keyword evidence="8" id="KW-1185">Reference proteome</keyword>
<dbReference type="PANTHER" id="PTHR30457:SF0">
    <property type="entry name" value="PHOSPHATASE, PUTATIVE (AFU_ORTHOLOGUE AFUA_4G01070)-RELATED"/>
    <property type="match status" value="1"/>
</dbReference>
<keyword evidence="4 5" id="KW-0378">Hydrolase</keyword>
<dbReference type="GO" id="GO:0005737">
    <property type="term" value="C:cytoplasm"/>
    <property type="evidence" value="ECO:0007669"/>
    <property type="project" value="UniProtKB-SubCell"/>
</dbReference>
<dbReference type="Proteomes" id="UP000553343">
    <property type="component" value="Unassembled WGS sequence"/>
</dbReference>
<gene>
    <name evidence="5 7" type="primary">surE</name>
    <name evidence="7" type="ORF">HXW94_01550</name>
</gene>
<dbReference type="AlphaFoldDB" id="A0A850T3A8"/>
<feature type="binding site" evidence="5">
    <location>
        <position position="95"/>
    </location>
    <ligand>
        <name>a divalent metal cation</name>
        <dbReference type="ChEBI" id="CHEBI:60240"/>
    </ligand>
</feature>
<organism evidence="7 8">
    <name type="scientific">Desulfobacter latus</name>
    <dbReference type="NCBI Taxonomy" id="2292"/>
    <lineage>
        <taxon>Bacteria</taxon>
        <taxon>Pseudomonadati</taxon>
        <taxon>Thermodesulfobacteriota</taxon>
        <taxon>Desulfobacteria</taxon>
        <taxon>Desulfobacterales</taxon>
        <taxon>Desulfobacteraceae</taxon>
        <taxon>Desulfobacter</taxon>
    </lineage>
</organism>
<keyword evidence="5" id="KW-0547">Nucleotide-binding</keyword>
<dbReference type="InterPro" id="IPR030048">
    <property type="entry name" value="SurE"/>
</dbReference>
<comment type="cofactor">
    <cofactor evidence="5">
        <name>a divalent metal cation</name>
        <dbReference type="ChEBI" id="CHEBI:60240"/>
    </cofactor>
    <text evidence="5">Binds 1 divalent metal cation per subunit.</text>
</comment>
<dbReference type="Gene3D" id="3.40.1210.10">
    <property type="entry name" value="Survival protein SurE-like phosphatase/nucleotidase"/>
    <property type="match status" value="1"/>
</dbReference>
<feature type="binding site" evidence="5">
    <location>
        <position position="39"/>
    </location>
    <ligand>
        <name>a divalent metal cation</name>
        <dbReference type="ChEBI" id="CHEBI:60240"/>
    </ligand>
</feature>
<keyword evidence="5" id="KW-0963">Cytoplasm</keyword>
<dbReference type="GO" id="GO:0000166">
    <property type="term" value="F:nucleotide binding"/>
    <property type="evidence" value="ECO:0007669"/>
    <property type="project" value="UniProtKB-KW"/>
</dbReference>
<dbReference type="InterPro" id="IPR002828">
    <property type="entry name" value="SurE-like_Pase/nucleotidase"/>
</dbReference>
<evidence type="ECO:0000256" key="5">
    <source>
        <dbReference type="HAMAP-Rule" id="MF_00060"/>
    </source>
</evidence>
<sequence>MKILITNDDGYQAPGIRALFNALKSDHDVTLAAPDREKSAVGHGITLHTPLKHQKVRLGRDDFGHAVAGNPADCVKLALFDICDHPPDLVISGINAGSNTGLNINYSGTVGAAREAAINKIPAIAVSIQYGDTMDFKGMAAYAASILDKAMTLDLPPGVFLNINAPAIAFDRIAGTKVTSQADNNLINMFDRRMNPRDLTYYWYAGMEQKVPCDEGSDNSALLENFISITPLQCDMTAHAAMDVVAKAGL</sequence>
<protein>
    <recommendedName>
        <fullName evidence="5">5'-nucleotidase SurE</fullName>
        <ecNumber evidence="5">3.1.3.5</ecNumber>
    </recommendedName>
    <alternativeName>
        <fullName evidence="5">Nucleoside 5'-monophosphate phosphohydrolase</fullName>
    </alternativeName>
</protein>
<dbReference type="NCBIfam" id="NF001490">
    <property type="entry name" value="PRK00346.1-4"/>
    <property type="match status" value="1"/>
</dbReference>
<dbReference type="Pfam" id="PF01975">
    <property type="entry name" value="SurE"/>
    <property type="match status" value="1"/>
</dbReference>
<dbReference type="EMBL" id="JACADJ010000003">
    <property type="protein sequence ID" value="NWH03692.1"/>
    <property type="molecule type" value="Genomic_DNA"/>
</dbReference>
<evidence type="ECO:0000313" key="7">
    <source>
        <dbReference type="EMBL" id="NWH03692.1"/>
    </source>
</evidence>
<proteinExistence type="inferred from homology"/>
<comment type="similarity">
    <text evidence="2 5">Belongs to the SurE nucleotidase family.</text>
</comment>
<accession>A0A850T3A8</accession>
<keyword evidence="3 5" id="KW-0479">Metal-binding</keyword>
<dbReference type="HAMAP" id="MF_00060">
    <property type="entry name" value="SurE"/>
    <property type="match status" value="1"/>
</dbReference>
<evidence type="ECO:0000313" key="8">
    <source>
        <dbReference type="Proteomes" id="UP000553343"/>
    </source>
</evidence>
<dbReference type="InterPro" id="IPR036523">
    <property type="entry name" value="SurE-like_sf"/>
</dbReference>
<reference evidence="7 8" key="1">
    <citation type="submission" date="2020-06" db="EMBL/GenBank/DDBJ databases">
        <title>High-quality draft genome of sulfate reducer Desulfobacter latus type strain AcrS2 isolated from marine sediment.</title>
        <authorList>
            <person name="Hoppe M."/>
            <person name="Larsen C.K."/>
            <person name="Marshall I.P.G."/>
            <person name="Schramm A."/>
            <person name="Marietou A.G."/>
        </authorList>
    </citation>
    <scope>NUCLEOTIDE SEQUENCE [LARGE SCALE GENOMIC DNA]</scope>
    <source>
        <strain evidence="7 8">AcRS2</strain>
    </source>
</reference>
<comment type="caution">
    <text evidence="7">The sequence shown here is derived from an EMBL/GenBank/DDBJ whole genome shotgun (WGS) entry which is preliminary data.</text>
</comment>
<comment type="function">
    <text evidence="5">Nucleotidase that shows phosphatase activity on nucleoside 5'-monophosphates.</text>
</comment>
<dbReference type="EC" id="3.1.3.5" evidence="5"/>
<feature type="binding site" evidence="5">
    <location>
        <position position="9"/>
    </location>
    <ligand>
        <name>a divalent metal cation</name>
        <dbReference type="ChEBI" id="CHEBI:60240"/>
    </ligand>
</feature>
<evidence type="ECO:0000256" key="4">
    <source>
        <dbReference type="ARBA" id="ARBA00022801"/>
    </source>
</evidence>
<evidence type="ECO:0000256" key="1">
    <source>
        <dbReference type="ARBA" id="ARBA00000815"/>
    </source>
</evidence>
<evidence type="ECO:0000256" key="3">
    <source>
        <dbReference type="ARBA" id="ARBA00022723"/>
    </source>
</evidence>
<dbReference type="RefSeq" id="WP_178365146.1">
    <property type="nucleotide sequence ID" value="NZ_JACADJ010000003.1"/>
</dbReference>
<dbReference type="GO" id="GO:0046872">
    <property type="term" value="F:metal ion binding"/>
    <property type="evidence" value="ECO:0007669"/>
    <property type="project" value="UniProtKB-UniRule"/>
</dbReference>
<feature type="domain" description="Survival protein SurE-like phosphatase/nucleotidase" evidence="6">
    <location>
        <begin position="3"/>
        <end position="185"/>
    </location>
</feature>
<dbReference type="GO" id="GO:0008253">
    <property type="term" value="F:5'-nucleotidase activity"/>
    <property type="evidence" value="ECO:0007669"/>
    <property type="project" value="UniProtKB-UniRule"/>
</dbReference>
<comment type="subcellular location">
    <subcellularLocation>
        <location evidence="5">Cytoplasm</location>
    </subcellularLocation>
</comment>
<name>A0A850T3A8_9BACT</name>
<evidence type="ECO:0000256" key="2">
    <source>
        <dbReference type="ARBA" id="ARBA00011062"/>
    </source>
</evidence>
<comment type="catalytic activity">
    <reaction evidence="1 5">
        <text>a ribonucleoside 5'-phosphate + H2O = a ribonucleoside + phosphate</text>
        <dbReference type="Rhea" id="RHEA:12484"/>
        <dbReference type="ChEBI" id="CHEBI:15377"/>
        <dbReference type="ChEBI" id="CHEBI:18254"/>
        <dbReference type="ChEBI" id="CHEBI:43474"/>
        <dbReference type="ChEBI" id="CHEBI:58043"/>
        <dbReference type="EC" id="3.1.3.5"/>
    </reaction>
</comment>
<dbReference type="PANTHER" id="PTHR30457">
    <property type="entry name" value="5'-NUCLEOTIDASE SURE"/>
    <property type="match status" value="1"/>
</dbReference>
<feature type="binding site" evidence="5">
    <location>
        <position position="8"/>
    </location>
    <ligand>
        <name>a divalent metal cation</name>
        <dbReference type="ChEBI" id="CHEBI:60240"/>
    </ligand>
</feature>
<dbReference type="SUPFAM" id="SSF64167">
    <property type="entry name" value="SurE-like"/>
    <property type="match status" value="1"/>
</dbReference>
<evidence type="ECO:0000259" key="6">
    <source>
        <dbReference type="Pfam" id="PF01975"/>
    </source>
</evidence>